<dbReference type="KEGG" id="cle:Clole_1778"/>
<evidence type="ECO:0000313" key="2">
    <source>
        <dbReference type="EMBL" id="ADZ83501.1"/>
    </source>
</evidence>
<dbReference type="Gene3D" id="3.60.40.10">
    <property type="entry name" value="PPM-type phosphatase domain"/>
    <property type="match status" value="1"/>
</dbReference>
<evidence type="ECO:0000259" key="1">
    <source>
        <dbReference type="PROSITE" id="PS51746"/>
    </source>
</evidence>
<dbReference type="EMBL" id="CP002582">
    <property type="protein sequence ID" value="ADZ83501.1"/>
    <property type="molecule type" value="Genomic_DNA"/>
</dbReference>
<dbReference type="SUPFAM" id="SSF81606">
    <property type="entry name" value="PP2C-like"/>
    <property type="match status" value="1"/>
</dbReference>
<gene>
    <name evidence="2" type="ordered locus">Clole_1778</name>
</gene>
<dbReference type="PANTHER" id="PTHR13832:SF860">
    <property type="entry name" value="PROTEIN PHOSPHATASE PHPP"/>
    <property type="match status" value="1"/>
</dbReference>
<dbReference type="HOGENOM" id="CLU_034545_4_1_9"/>
<dbReference type="AlphaFoldDB" id="F2JMI3"/>
<dbReference type="PANTHER" id="PTHR13832">
    <property type="entry name" value="PROTEIN PHOSPHATASE 2C"/>
    <property type="match status" value="1"/>
</dbReference>
<dbReference type="Proteomes" id="UP000008467">
    <property type="component" value="Chromosome"/>
</dbReference>
<evidence type="ECO:0000313" key="3">
    <source>
        <dbReference type="Proteomes" id="UP000008467"/>
    </source>
</evidence>
<dbReference type="GO" id="GO:0004722">
    <property type="term" value="F:protein serine/threonine phosphatase activity"/>
    <property type="evidence" value="ECO:0007669"/>
    <property type="project" value="InterPro"/>
</dbReference>
<dbReference type="STRING" id="642492.Clole_1778"/>
<dbReference type="InterPro" id="IPR036457">
    <property type="entry name" value="PPM-type-like_dom_sf"/>
</dbReference>
<dbReference type="SMART" id="SM00331">
    <property type="entry name" value="PP2C_SIG"/>
    <property type="match status" value="1"/>
</dbReference>
<dbReference type="CDD" id="cd00143">
    <property type="entry name" value="PP2Cc"/>
    <property type="match status" value="1"/>
</dbReference>
<dbReference type="InterPro" id="IPR001932">
    <property type="entry name" value="PPM-type_phosphatase-like_dom"/>
</dbReference>
<dbReference type="RefSeq" id="WP_013656798.1">
    <property type="nucleotide sequence ID" value="NC_015275.1"/>
</dbReference>
<organism evidence="2 3">
    <name type="scientific">Cellulosilyticum lentocellum (strain ATCC 49066 / DSM 5427 / NCIMB 11756 / RHM5)</name>
    <name type="common">Clostridium lentocellum</name>
    <dbReference type="NCBI Taxonomy" id="642492"/>
    <lineage>
        <taxon>Bacteria</taxon>
        <taxon>Bacillati</taxon>
        <taxon>Bacillota</taxon>
        <taxon>Clostridia</taxon>
        <taxon>Lachnospirales</taxon>
        <taxon>Cellulosilyticaceae</taxon>
        <taxon>Cellulosilyticum</taxon>
    </lineage>
</organism>
<keyword evidence="3" id="KW-1185">Reference proteome</keyword>
<feature type="domain" description="PPM-type phosphatase" evidence="1">
    <location>
        <begin position="3"/>
        <end position="247"/>
    </location>
</feature>
<reference evidence="2 3" key="1">
    <citation type="journal article" date="2011" name="J. Bacteriol.">
        <title>Complete genome sequence of the cellulose-degrading bacterium Cellulosilyticum lentocellum.</title>
        <authorList>
            <consortium name="US DOE Joint Genome Institute"/>
            <person name="Miller D.A."/>
            <person name="Suen G."/>
            <person name="Bruce D."/>
            <person name="Copeland A."/>
            <person name="Cheng J.F."/>
            <person name="Detter C."/>
            <person name="Goodwin L.A."/>
            <person name="Han C.S."/>
            <person name="Hauser L.J."/>
            <person name="Land M.L."/>
            <person name="Lapidus A."/>
            <person name="Lucas S."/>
            <person name="Meincke L."/>
            <person name="Pitluck S."/>
            <person name="Tapia R."/>
            <person name="Teshima H."/>
            <person name="Woyke T."/>
            <person name="Fox B.G."/>
            <person name="Angert E.R."/>
            <person name="Currie C.R."/>
        </authorList>
    </citation>
    <scope>NUCLEOTIDE SEQUENCE [LARGE SCALE GENOMIC DNA]</scope>
    <source>
        <strain evidence="3">ATCC 49066 / DSM 5427 / NCIMB 11756 / RHM5</strain>
    </source>
</reference>
<sequence>MQAIGKVDIGRKRVRNEDAIFVSNSPIGILPNLYIVADGMGGHKAGSIASGLAISSFCEYLEAHKHIDIKTREDVTILLKLGIRNANHVIYEKSKQDEAYNGMGTTMTVATVIEDIVYLAHVGDTRLYLMNEGSIFQATTDHSLVQEMLEQGYISENETRAHPQRHIITRAVGTYAKVKIDTVMFDLSKVQYMLLCSDGLTSMLSNEEIHECVRRSSGEAEEIVDSLIETANAKGGMDNIAVIIVKK</sequence>
<name>F2JMI3_CELLD</name>
<dbReference type="InterPro" id="IPR015655">
    <property type="entry name" value="PP2C"/>
</dbReference>
<accession>F2JMI3</accession>
<protein>
    <submittedName>
        <fullName evidence="2">Protein serine/threonine phosphatase</fullName>
    </submittedName>
</protein>
<dbReference type="SMART" id="SM00332">
    <property type="entry name" value="PP2Cc"/>
    <property type="match status" value="1"/>
</dbReference>
<dbReference type="eggNOG" id="COG0631">
    <property type="taxonomic scope" value="Bacteria"/>
</dbReference>
<dbReference type="Pfam" id="PF00481">
    <property type="entry name" value="PP2C"/>
    <property type="match status" value="1"/>
</dbReference>
<proteinExistence type="predicted"/>
<dbReference type="NCBIfam" id="NF033484">
    <property type="entry name" value="Stp1_PP2C_phos"/>
    <property type="match status" value="1"/>
</dbReference>
<dbReference type="PROSITE" id="PS51746">
    <property type="entry name" value="PPM_2"/>
    <property type="match status" value="1"/>
</dbReference>